<evidence type="ECO:0000256" key="1">
    <source>
        <dbReference type="ARBA" id="ARBA00012528"/>
    </source>
</evidence>
<keyword evidence="7" id="KW-1185">Reference proteome</keyword>
<dbReference type="Gene3D" id="1.10.3210.10">
    <property type="entry name" value="Hypothetical protein af1432"/>
    <property type="match status" value="1"/>
</dbReference>
<dbReference type="SMART" id="SM00267">
    <property type="entry name" value="GGDEF"/>
    <property type="match status" value="1"/>
</dbReference>
<dbReference type="Gene3D" id="3.30.70.270">
    <property type="match status" value="1"/>
</dbReference>
<dbReference type="PROSITE" id="PS51832">
    <property type="entry name" value="HD_GYP"/>
    <property type="match status" value="1"/>
</dbReference>
<dbReference type="SUPFAM" id="SSF55073">
    <property type="entry name" value="Nucleotide cyclase"/>
    <property type="match status" value="1"/>
</dbReference>
<dbReference type="AlphaFoldDB" id="A0A517SG17"/>
<protein>
    <recommendedName>
        <fullName evidence="1">diguanylate cyclase</fullName>
        <ecNumber evidence="1">2.7.7.65</ecNumber>
    </recommendedName>
</protein>
<dbReference type="InterPro" id="IPR003607">
    <property type="entry name" value="HD/PDEase_dom"/>
</dbReference>
<evidence type="ECO:0000313" key="6">
    <source>
        <dbReference type="EMBL" id="QDT55072.1"/>
    </source>
</evidence>
<dbReference type="InParanoid" id="A0A517SG17"/>
<dbReference type="KEGG" id="ccos:Pan44_31130"/>
<dbReference type="Proteomes" id="UP000315700">
    <property type="component" value="Chromosome"/>
</dbReference>
<feature type="domain" description="HD" evidence="4">
    <location>
        <begin position="74"/>
        <end position="192"/>
    </location>
</feature>
<dbReference type="InterPro" id="IPR000160">
    <property type="entry name" value="GGDEF_dom"/>
</dbReference>
<feature type="domain" description="HD-GYP" evidence="5">
    <location>
        <begin position="52"/>
        <end position="243"/>
    </location>
</feature>
<dbReference type="Pfam" id="PF00990">
    <property type="entry name" value="GGDEF"/>
    <property type="match status" value="1"/>
</dbReference>
<dbReference type="PROSITE" id="PS50887">
    <property type="entry name" value="GGDEF"/>
    <property type="match status" value="1"/>
</dbReference>
<evidence type="ECO:0000259" key="2">
    <source>
        <dbReference type="PROSITE" id="PS50112"/>
    </source>
</evidence>
<dbReference type="SUPFAM" id="SSF109604">
    <property type="entry name" value="HD-domain/PDEase-like"/>
    <property type="match status" value="1"/>
</dbReference>
<dbReference type="InterPro" id="IPR035965">
    <property type="entry name" value="PAS-like_dom_sf"/>
</dbReference>
<dbReference type="InterPro" id="IPR050469">
    <property type="entry name" value="Diguanylate_Cyclase"/>
</dbReference>
<dbReference type="GO" id="GO:0052621">
    <property type="term" value="F:diguanylate cyclase activity"/>
    <property type="evidence" value="ECO:0007669"/>
    <property type="project" value="UniProtKB-EC"/>
</dbReference>
<dbReference type="InterPro" id="IPR043128">
    <property type="entry name" value="Rev_trsase/Diguanyl_cyclase"/>
</dbReference>
<dbReference type="PROSITE" id="PS51831">
    <property type="entry name" value="HD"/>
    <property type="match status" value="1"/>
</dbReference>
<dbReference type="RefSeq" id="WP_145030868.1">
    <property type="nucleotide sequence ID" value="NZ_CP036271.1"/>
</dbReference>
<organism evidence="6 7">
    <name type="scientific">Caulifigura coniformis</name>
    <dbReference type="NCBI Taxonomy" id="2527983"/>
    <lineage>
        <taxon>Bacteria</taxon>
        <taxon>Pseudomonadati</taxon>
        <taxon>Planctomycetota</taxon>
        <taxon>Planctomycetia</taxon>
        <taxon>Planctomycetales</taxon>
        <taxon>Planctomycetaceae</taxon>
        <taxon>Caulifigura</taxon>
    </lineage>
</organism>
<dbReference type="InterPro" id="IPR006674">
    <property type="entry name" value="HD_domain"/>
</dbReference>
<dbReference type="GO" id="GO:0043709">
    <property type="term" value="P:cell adhesion involved in single-species biofilm formation"/>
    <property type="evidence" value="ECO:0007669"/>
    <property type="project" value="TreeGrafter"/>
</dbReference>
<dbReference type="CDD" id="cd00077">
    <property type="entry name" value="HDc"/>
    <property type="match status" value="1"/>
</dbReference>
<name>A0A517SG17_9PLAN</name>
<dbReference type="EMBL" id="CP036271">
    <property type="protein sequence ID" value="QDT55072.1"/>
    <property type="molecule type" value="Genomic_DNA"/>
</dbReference>
<dbReference type="FunFam" id="3.30.70.270:FF:000001">
    <property type="entry name" value="Diguanylate cyclase domain protein"/>
    <property type="match status" value="1"/>
</dbReference>
<dbReference type="NCBIfam" id="TIGR00254">
    <property type="entry name" value="GGDEF"/>
    <property type="match status" value="1"/>
</dbReference>
<dbReference type="EC" id="2.7.7.65" evidence="1"/>
<dbReference type="PANTHER" id="PTHR45138">
    <property type="entry name" value="REGULATORY COMPONENTS OF SENSORY TRANSDUCTION SYSTEM"/>
    <property type="match status" value="1"/>
</dbReference>
<dbReference type="SMART" id="SM00471">
    <property type="entry name" value="HDc"/>
    <property type="match status" value="1"/>
</dbReference>
<feature type="domain" description="GGDEF" evidence="3">
    <location>
        <begin position="435"/>
        <end position="566"/>
    </location>
</feature>
<sequence length="702" mass="77797">MSEALNSMVEEYISVGPTAGSAHPMDSSRVLMALLSLARDGQTPEYEIDDLEGIVSSRVLRRILSALQFRDEATLSHARRVSCMATGMASRLGWEGRMLRVLEVAALLHDVGKIGVPDHILMKPAKLSPDESDFMSAQHDVGIQLLQACRIDPAVIQIISEMYSHAEGDSSTGRISGQGAKILAVADAFDSLSNDQAYRRGLSRMEVLNILTSKTGRRFDRNIVLALGRWLDSDGGFLFDPELDLRTTAVNAVVDWETVRQASTMGHIVSYLYLIETLYDGFYIVDSDLKFAVWNRGSENLFGLGSGEALQEIWSRRLARFVDEAGREIPEKEYPLYKVMETGRPHSATFNLIREDNSRESVEILSLPLLDHDGSLQGAAEIFRNLAGVKRNPGRYRELQWAATRDPLTGVANRGSLQAKLNELHAAWAERTDAPPLSVVFLDIDHFKAINDNYDHSTGDRVLIDLVQLLQDELYSGELLGRYGGEEFVILCPETNIEQAVERAERLRRSVMGMRVTNQPTLHVTASFGVAQIRQGDTPECLMKRADQALYEAKRAGRNKTCHIGGPGSAAEPAETLVPACDPFVYDSSFISCDASDVIVTKLSGFVNDNAGRVLAVEEKKVRIRIGRSRLLAGWGKTSLKQPVQLELELAAAVKGMGKRDVSRRREIRVSVRPVGQPKDENQFQQRAGQVVELLRSYCLAE</sequence>
<feature type="domain" description="PAS" evidence="2">
    <location>
        <begin position="274"/>
        <end position="343"/>
    </location>
</feature>
<dbReference type="InterPro" id="IPR000014">
    <property type="entry name" value="PAS"/>
</dbReference>
<dbReference type="PANTHER" id="PTHR45138:SF24">
    <property type="entry name" value="DIGUANYLATE CYCLASE DGCC-RELATED"/>
    <property type="match status" value="1"/>
</dbReference>
<dbReference type="InterPro" id="IPR006675">
    <property type="entry name" value="HDIG_dom"/>
</dbReference>
<dbReference type="GO" id="GO:1902201">
    <property type="term" value="P:negative regulation of bacterial-type flagellum-dependent cell motility"/>
    <property type="evidence" value="ECO:0007669"/>
    <property type="project" value="TreeGrafter"/>
</dbReference>
<gene>
    <name evidence="6" type="primary">pleD_3</name>
    <name evidence="6" type="ORF">Pan44_31130</name>
</gene>
<dbReference type="InterPro" id="IPR037522">
    <property type="entry name" value="HD_GYP_dom"/>
</dbReference>
<dbReference type="OrthoDB" id="9759601at2"/>
<dbReference type="SUPFAM" id="SSF55785">
    <property type="entry name" value="PYP-like sensor domain (PAS domain)"/>
    <property type="match status" value="1"/>
</dbReference>
<evidence type="ECO:0000259" key="4">
    <source>
        <dbReference type="PROSITE" id="PS51831"/>
    </source>
</evidence>
<dbReference type="NCBIfam" id="TIGR00277">
    <property type="entry name" value="HDIG"/>
    <property type="match status" value="1"/>
</dbReference>
<evidence type="ECO:0000259" key="5">
    <source>
        <dbReference type="PROSITE" id="PS51832"/>
    </source>
</evidence>
<dbReference type="InterPro" id="IPR029787">
    <property type="entry name" value="Nucleotide_cyclase"/>
</dbReference>
<dbReference type="InterPro" id="IPR013656">
    <property type="entry name" value="PAS_4"/>
</dbReference>
<dbReference type="Pfam" id="PF13487">
    <property type="entry name" value="HD_5"/>
    <property type="match status" value="1"/>
</dbReference>
<accession>A0A517SG17</accession>
<dbReference type="Gene3D" id="3.30.450.20">
    <property type="entry name" value="PAS domain"/>
    <property type="match status" value="1"/>
</dbReference>
<dbReference type="CDD" id="cd01949">
    <property type="entry name" value="GGDEF"/>
    <property type="match status" value="1"/>
</dbReference>
<dbReference type="Pfam" id="PF08448">
    <property type="entry name" value="PAS_4"/>
    <property type="match status" value="1"/>
</dbReference>
<dbReference type="PROSITE" id="PS50112">
    <property type="entry name" value="PAS"/>
    <property type="match status" value="1"/>
</dbReference>
<reference evidence="6 7" key="1">
    <citation type="submission" date="2019-02" db="EMBL/GenBank/DDBJ databases">
        <title>Deep-cultivation of Planctomycetes and their phenomic and genomic characterization uncovers novel biology.</title>
        <authorList>
            <person name="Wiegand S."/>
            <person name="Jogler M."/>
            <person name="Boedeker C."/>
            <person name="Pinto D."/>
            <person name="Vollmers J."/>
            <person name="Rivas-Marin E."/>
            <person name="Kohn T."/>
            <person name="Peeters S.H."/>
            <person name="Heuer A."/>
            <person name="Rast P."/>
            <person name="Oberbeckmann S."/>
            <person name="Bunk B."/>
            <person name="Jeske O."/>
            <person name="Meyerdierks A."/>
            <person name="Storesund J.E."/>
            <person name="Kallscheuer N."/>
            <person name="Luecker S."/>
            <person name="Lage O.M."/>
            <person name="Pohl T."/>
            <person name="Merkel B.J."/>
            <person name="Hornburger P."/>
            <person name="Mueller R.-W."/>
            <person name="Bruemmer F."/>
            <person name="Labrenz M."/>
            <person name="Spormann A.M."/>
            <person name="Op den Camp H."/>
            <person name="Overmann J."/>
            <person name="Amann R."/>
            <person name="Jetten M.S.M."/>
            <person name="Mascher T."/>
            <person name="Medema M.H."/>
            <person name="Devos D.P."/>
            <person name="Kaster A.-K."/>
            <person name="Ovreas L."/>
            <person name="Rohde M."/>
            <person name="Galperin M.Y."/>
            <person name="Jogler C."/>
        </authorList>
    </citation>
    <scope>NUCLEOTIDE SEQUENCE [LARGE SCALE GENOMIC DNA]</scope>
    <source>
        <strain evidence="6 7">Pan44</strain>
    </source>
</reference>
<proteinExistence type="predicted"/>
<dbReference type="GO" id="GO:0005886">
    <property type="term" value="C:plasma membrane"/>
    <property type="evidence" value="ECO:0007669"/>
    <property type="project" value="TreeGrafter"/>
</dbReference>
<evidence type="ECO:0000259" key="3">
    <source>
        <dbReference type="PROSITE" id="PS50887"/>
    </source>
</evidence>
<evidence type="ECO:0000313" key="7">
    <source>
        <dbReference type="Proteomes" id="UP000315700"/>
    </source>
</evidence>